<organism evidence="1">
    <name type="scientific">Albugo laibachii Nc14</name>
    <dbReference type="NCBI Taxonomy" id="890382"/>
    <lineage>
        <taxon>Eukaryota</taxon>
        <taxon>Sar</taxon>
        <taxon>Stramenopiles</taxon>
        <taxon>Oomycota</taxon>
        <taxon>Peronosporomycetes</taxon>
        <taxon>Albuginales</taxon>
        <taxon>Albuginaceae</taxon>
        <taxon>Albugo</taxon>
    </lineage>
</organism>
<protein>
    <submittedName>
        <fullName evidence="1">AlNc14C111G6418 protein</fullName>
    </submittedName>
</protein>
<evidence type="ECO:0000313" key="1">
    <source>
        <dbReference type="EMBL" id="CCA21102.1"/>
    </source>
</evidence>
<name>F0WIL8_9STRA</name>
<accession>F0WIL8</accession>
<proteinExistence type="predicted"/>
<reference evidence="1" key="1">
    <citation type="journal article" date="2011" name="PLoS Biol.">
        <title>Gene gain and loss during evolution of obligate parasitism in the white rust pathogen of Arabidopsis thaliana.</title>
        <authorList>
            <person name="Kemen E."/>
            <person name="Gardiner A."/>
            <person name="Schultz-Larsen T."/>
            <person name="Kemen A.C."/>
            <person name="Balmuth A.L."/>
            <person name="Robert-Seilaniantz A."/>
            <person name="Bailey K."/>
            <person name="Holub E."/>
            <person name="Studholme D.J."/>
            <person name="Maclean D."/>
            <person name="Jones J.D."/>
        </authorList>
    </citation>
    <scope>NUCLEOTIDE SEQUENCE</scope>
</reference>
<dbReference type="HOGENOM" id="CLU_2241623_0_0_1"/>
<gene>
    <name evidence="1" type="primary">AlNc14C111G6418</name>
    <name evidence="1" type="ORF">ALNC14_072450</name>
</gene>
<dbReference type="AlphaFoldDB" id="F0WIL8"/>
<reference evidence="1" key="2">
    <citation type="submission" date="2011-02" db="EMBL/GenBank/DDBJ databases">
        <authorList>
            <person name="MacLean D."/>
        </authorList>
    </citation>
    <scope>NUCLEOTIDE SEQUENCE</scope>
</reference>
<dbReference type="EMBL" id="FR824156">
    <property type="protein sequence ID" value="CCA21102.1"/>
    <property type="molecule type" value="Genomic_DNA"/>
</dbReference>
<sequence>MKLLFTLGYQGLLTTPQKHESTTSSSLTVEMIRCGYYSNLFVCRRLHSVLFARDALRESDRVSCKCNSGIIIKCSGLFIIRLASFLKLSWSEISCVGAIGEKNST</sequence>